<protein>
    <submittedName>
        <fullName evidence="1">Uncharacterized protein</fullName>
    </submittedName>
</protein>
<keyword evidence="2" id="KW-1185">Reference proteome</keyword>
<dbReference type="AlphaFoldDB" id="A0A9X4C7G4"/>
<evidence type="ECO:0000313" key="2">
    <source>
        <dbReference type="Proteomes" id="UP001148185"/>
    </source>
</evidence>
<proteinExistence type="predicted"/>
<sequence>MSASEPTTDQLAPLGLPSAIRLQASKLLRAISSAATLEDALRAADRAEGFALGIETVRALNPGDVEELYLVFDRAYQARHSELDAYTPCC</sequence>
<dbReference type="EMBL" id="JAMDHA010000041">
    <property type="protein sequence ID" value="MDD1011303.1"/>
    <property type="molecule type" value="Genomic_DNA"/>
</dbReference>
<organism evidence="1 2">
    <name type="scientific">Pseudomonas shahriarae</name>
    <dbReference type="NCBI Taxonomy" id="2745512"/>
    <lineage>
        <taxon>Bacteria</taxon>
        <taxon>Pseudomonadati</taxon>
        <taxon>Pseudomonadota</taxon>
        <taxon>Gammaproteobacteria</taxon>
        <taxon>Pseudomonadales</taxon>
        <taxon>Pseudomonadaceae</taxon>
        <taxon>Pseudomonas</taxon>
    </lineage>
</organism>
<comment type="caution">
    <text evidence="1">The sequence shown here is derived from an EMBL/GenBank/DDBJ whole genome shotgun (WGS) entry which is preliminary data.</text>
</comment>
<accession>A0A9X4C7G4</accession>
<dbReference type="Proteomes" id="UP001148185">
    <property type="component" value="Unassembled WGS sequence"/>
</dbReference>
<name>A0A9X4C7G4_9PSED</name>
<evidence type="ECO:0000313" key="1">
    <source>
        <dbReference type="EMBL" id="MDD1011303.1"/>
    </source>
</evidence>
<gene>
    <name evidence="1" type="ORF">M5G27_27920</name>
</gene>
<dbReference type="RefSeq" id="WP_256590181.1">
    <property type="nucleotide sequence ID" value="NZ_JAMDHA010000041.1"/>
</dbReference>
<reference evidence="1 2" key="1">
    <citation type="submission" date="2022-05" db="EMBL/GenBank/DDBJ databases">
        <title>Novel Pseudomonas spp. Isolated from a Rainbow Trout Aquaculture Facility.</title>
        <authorList>
            <person name="Testerman T."/>
            <person name="Graf J."/>
        </authorList>
    </citation>
    <scope>NUCLEOTIDE SEQUENCE [LARGE SCALE GENOMIC DNA]</scope>
    <source>
        <strain evidence="1 2">ID1042</strain>
    </source>
</reference>